<dbReference type="Pfam" id="PF00773">
    <property type="entry name" value="RNB"/>
    <property type="match status" value="1"/>
</dbReference>
<comment type="caution">
    <text evidence="13">The sequence shown here is derived from an EMBL/GenBank/DDBJ whole genome shotgun (WGS) entry which is preliminary data.</text>
</comment>
<comment type="similarity">
    <text evidence="2 10">Belongs to the RNR ribonuclease family.</text>
</comment>
<accession>A0A921YMZ9</accession>
<dbReference type="EMBL" id="JH668291">
    <property type="protein sequence ID" value="KAG6442297.1"/>
    <property type="molecule type" value="Genomic_DNA"/>
</dbReference>
<evidence type="ECO:0000256" key="11">
    <source>
        <dbReference type="SAM" id="MobiDB-lite"/>
    </source>
</evidence>
<dbReference type="InterPro" id="IPR012340">
    <property type="entry name" value="NA-bd_OB-fold"/>
</dbReference>
<organism evidence="13 14">
    <name type="scientific">Manduca sexta</name>
    <name type="common">Tobacco hawkmoth</name>
    <name type="synonym">Tobacco hornworm</name>
    <dbReference type="NCBI Taxonomy" id="7130"/>
    <lineage>
        <taxon>Eukaryota</taxon>
        <taxon>Metazoa</taxon>
        <taxon>Ecdysozoa</taxon>
        <taxon>Arthropoda</taxon>
        <taxon>Hexapoda</taxon>
        <taxon>Insecta</taxon>
        <taxon>Pterygota</taxon>
        <taxon>Neoptera</taxon>
        <taxon>Endopterygota</taxon>
        <taxon>Lepidoptera</taxon>
        <taxon>Glossata</taxon>
        <taxon>Ditrysia</taxon>
        <taxon>Bombycoidea</taxon>
        <taxon>Sphingidae</taxon>
        <taxon>Sphinginae</taxon>
        <taxon>Sphingini</taxon>
        <taxon>Manduca</taxon>
    </lineage>
</organism>
<evidence type="ECO:0000256" key="10">
    <source>
        <dbReference type="RuleBase" id="RU003901"/>
    </source>
</evidence>
<keyword evidence="4" id="KW-0540">Nuclease</keyword>
<reference evidence="13" key="1">
    <citation type="journal article" date="2016" name="Insect Biochem. Mol. Biol.">
        <title>Multifaceted biological insights from a draft genome sequence of the tobacco hornworm moth, Manduca sexta.</title>
        <authorList>
            <person name="Kanost M.R."/>
            <person name="Arrese E.L."/>
            <person name="Cao X."/>
            <person name="Chen Y.R."/>
            <person name="Chellapilla S."/>
            <person name="Goldsmith M.R."/>
            <person name="Grosse-Wilde E."/>
            <person name="Heckel D.G."/>
            <person name="Herndon N."/>
            <person name="Jiang H."/>
            <person name="Papanicolaou A."/>
            <person name="Qu J."/>
            <person name="Soulages J.L."/>
            <person name="Vogel H."/>
            <person name="Walters J."/>
            <person name="Waterhouse R.M."/>
            <person name="Ahn S.J."/>
            <person name="Almeida F.C."/>
            <person name="An C."/>
            <person name="Aqrawi P."/>
            <person name="Bretschneider A."/>
            <person name="Bryant W.B."/>
            <person name="Bucks S."/>
            <person name="Chao H."/>
            <person name="Chevignon G."/>
            <person name="Christen J.M."/>
            <person name="Clarke D.F."/>
            <person name="Dittmer N.T."/>
            <person name="Ferguson L.C.F."/>
            <person name="Garavelou S."/>
            <person name="Gordon K.H.J."/>
            <person name="Gunaratna R.T."/>
            <person name="Han Y."/>
            <person name="Hauser F."/>
            <person name="He Y."/>
            <person name="Heidel-Fischer H."/>
            <person name="Hirsh A."/>
            <person name="Hu Y."/>
            <person name="Jiang H."/>
            <person name="Kalra D."/>
            <person name="Klinner C."/>
            <person name="Konig C."/>
            <person name="Kovar C."/>
            <person name="Kroll A.R."/>
            <person name="Kuwar S.S."/>
            <person name="Lee S.L."/>
            <person name="Lehman R."/>
            <person name="Li K."/>
            <person name="Li Z."/>
            <person name="Liang H."/>
            <person name="Lovelace S."/>
            <person name="Lu Z."/>
            <person name="Mansfield J.H."/>
            <person name="McCulloch K.J."/>
            <person name="Mathew T."/>
            <person name="Morton B."/>
            <person name="Muzny D.M."/>
            <person name="Neunemann D."/>
            <person name="Ongeri F."/>
            <person name="Pauchet Y."/>
            <person name="Pu L.L."/>
            <person name="Pyrousis I."/>
            <person name="Rao X.J."/>
            <person name="Redding A."/>
            <person name="Roesel C."/>
            <person name="Sanchez-Gracia A."/>
            <person name="Schaack S."/>
            <person name="Shukla A."/>
            <person name="Tetreau G."/>
            <person name="Wang Y."/>
            <person name="Xiong G.H."/>
            <person name="Traut W."/>
            <person name="Walsh T.K."/>
            <person name="Worley K.C."/>
            <person name="Wu D."/>
            <person name="Wu W."/>
            <person name="Wu Y.Q."/>
            <person name="Zhang X."/>
            <person name="Zou Z."/>
            <person name="Zucker H."/>
            <person name="Briscoe A.D."/>
            <person name="Burmester T."/>
            <person name="Clem R.J."/>
            <person name="Feyereisen R."/>
            <person name="Grimmelikhuijzen C.J.P."/>
            <person name="Hamodrakas S.J."/>
            <person name="Hansson B.S."/>
            <person name="Huguet E."/>
            <person name="Jermiin L.S."/>
            <person name="Lan Q."/>
            <person name="Lehman H.K."/>
            <person name="Lorenzen M."/>
            <person name="Merzendorfer H."/>
            <person name="Michalopoulos I."/>
            <person name="Morton D.B."/>
            <person name="Muthukrishnan S."/>
            <person name="Oakeshott J.G."/>
            <person name="Palmer W."/>
            <person name="Park Y."/>
            <person name="Passarelli A.L."/>
            <person name="Rozas J."/>
            <person name="Schwartz L.M."/>
            <person name="Smith W."/>
            <person name="Southgate A."/>
            <person name="Vilcinskas A."/>
            <person name="Vogt R."/>
            <person name="Wang P."/>
            <person name="Werren J."/>
            <person name="Yu X.Q."/>
            <person name="Zhou J.J."/>
            <person name="Brown S.J."/>
            <person name="Scherer S.E."/>
            <person name="Richards S."/>
            <person name="Blissard G.W."/>
        </authorList>
    </citation>
    <scope>NUCLEOTIDE SEQUENCE</scope>
</reference>
<evidence type="ECO:0000259" key="12">
    <source>
        <dbReference type="SMART" id="SM00955"/>
    </source>
</evidence>
<evidence type="ECO:0000256" key="3">
    <source>
        <dbReference type="ARBA" id="ARBA00022490"/>
    </source>
</evidence>
<dbReference type="InterPro" id="IPR041505">
    <property type="entry name" value="Dis3_CSD2"/>
</dbReference>
<protein>
    <recommendedName>
        <fullName evidence="12">RNB domain-containing protein</fullName>
    </recommendedName>
</protein>
<dbReference type="GO" id="GO:0046872">
    <property type="term" value="F:metal ion binding"/>
    <property type="evidence" value="ECO:0007669"/>
    <property type="project" value="UniProtKB-KW"/>
</dbReference>
<dbReference type="SUPFAM" id="SSF50249">
    <property type="entry name" value="Nucleic acid-binding proteins"/>
    <property type="match status" value="2"/>
</dbReference>
<dbReference type="Gene3D" id="2.40.50.140">
    <property type="entry name" value="Nucleic acid-binding proteins"/>
    <property type="match status" value="1"/>
</dbReference>
<evidence type="ECO:0000313" key="14">
    <source>
        <dbReference type="Proteomes" id="UP000791440"/>
    </source>
</evidence>
<dbReference type="FunFam" id="2.40.50.700:FF:000003">
    <property type="entry name" value="DIS3-like exonuclease 2"/>
    <property type="match status" value="1"/>
</dbReference>
<dbReference type="PANTHER" id="PTHR23355:SF9">
    <property type="entry name" value="DIS3-LIKE EXONUCLEASE 2"/>
    <property type="match status" value="1"/>
</dbReference>
<gene>
    <name evidence="13" type="ORF">O3G_MSEX002185</name>
</gene>
<dbReference type="Gene3D" id="2.40.50.700">
    <property type="match status" value="1"/>
</dbReference>
<evidence type="ECO:0000256" key="9">
    <source>
        <dbReference type="ARBA" id="ARBA00022884"/>
    </source>
</evidence>
<keyword evidence="9" id="KW-0694">RNA-binding</keyword>
<dbReference type="EMBL" id="JH668291">
    <property type="protein sequence ID" value="KAG6442298.1"/>
    <property type="molecule type" value="Genomic_DNA"/>
</dbReference>
<sequence>MSDLSNNIPETKKPQKESSTLRQSLHSASECNHNPQGNNLGTASNSEQEDPDSKLYTMVFTNSSLNDISTECQSLNIKNDTEGDPKKISVSLKKNAKRKERLKQLKIPPPQNSKIVQSQIPEQHMVGQQANITPQPTVHDFFLNQVNPQYVSSSSRYLENLCHHPQFQYSANTQQLMQESLHHALQASSVPVTPIVFPTQNPYNMNIPISPIVQSEPNTPRYVENALKHPLLSHSMIVHHKENFKHVQNNFKQFAGSVTNNSPKGKQKAKKKDNNGDNKFEPYISADSFESGLKNNTLLEGVLRINPKQFQHSYVSSSNDRSEQDVLIDGVKHRNRALEGDVVIVQLIDNENDKSNDDPKQKRGKVVYIKEKVHPRTCIGTLKLMADKNRQKALFVPRDHRVPRLNIPFTSWPDNFYYDSKSYENTMFLARILDWTDVRFAVGIIVCNIGQLGDMMSETKAILAQNDLDVRPYGPEVREYYPSLDYIIPEEEIKLREDCRQLCVFSIDPFNCRDIDDAMSCKELEDGNFEVGVHISDVAHFLKADTILDKKVALKATTIYLVEKAYHMLPDELCTLCSLLPGIDKLAFSVFWVMTKDAQVLSHRFAKTVIRSCSQLAYEHAQAILEDHKDAEDILPETYNGFNYKDISKTTKILGELSAILRKNRFESGALRIDQPKISFRLNPSSGLPESFNIYVSQRSHQLIEEFMLLANMTVANRIHDDHPDIAFLRCHPPPSSYMMRQLAKSLEPMGINLDISSAGDLYRSLLPYVGPENTDVGKAMVLNMLCAKPMTRAKYFCAGACDEDGFQHYALNVPLYTHFTSPIRRYADVMVHRLLAASLKYREIPRWSIDKVRSIAAQCNKQKYNAKKAAELSTELYTLKYIEMNSPLEMEAAVVEIKEKYIDVIIVAMGLNRRIFFNNDFPGEYRCIKNEGGDKLSKMELTWHATGDLPKLKQVIEVFSILKTELHKGEDILKVETKLKRPQ</sequence>
<dbReference type="GO" id="GO:0000932">
    <property type="term" value="C:P-body"/>
    <property type="evidence" value="ECO:0007669"/>
    <property type="project" value="TreeGrafter"/>
</dbReference>
<evidence type="ECO:0000256" key="4">
    <source>
        <dbReference type="ARBA" id="ARBA00022722"/>
    </source>
</evidence>
<feature type="domain" description="RNB" evidence="12">
    <location>
        <begin position="496"/>
        <end position="842"/>
    </location>
</feature>
<comment type="subcellular location">
    <subcellularLocation>
        <location evidence="1">Cytoplasm</location>
    </subcellularLocation>
</comment>
<evidence type="ECO:0000256" key="2">
    <source>
        <dbReference type="ARBA" id="ARBA00005785"/>
    </source>
</evidence>
<dbReference type="Pfam" id="PF17216">
    <property type="entry name" value="Rrp44_CSD1"/>
    <property type="match status" value="1"/>
</dbReference>
<feature type="compositionally biased region" description="Polar residues" evidence="11">
    <location>
        <begin position="17"/>
        <end position="46"/>
    </location>
</feature>
<dbReference type="PROSITE" id="PS01175">
    <property type="entry name" value="RIBONUCLEASE_II"/>
    <property type="match status" value="1"/>
</dbReference>
<dbReference type="InterPro" id="IPR033771">
    <property type="entry name" value="Rrp44_CSD1"/>
</dbReference>
<dbReference type="Gene3D" id="2.40.50.690">
    <property type="match status" value="1"/>
</dbReference>
<dbReference type="PANTHER" id="PTHR23355">
    <property type="entry name" value="RIBONUCLEASE"/>
    <property type="match status" value="1"/>
</dbReference>
<evidence type="ECO:0000256" key="8">
    <source>
        <dbReference type="ARBA" id="ARBA00022842"/>
    </source>
</evidence>
<dbReference type="Pfam" id="PF17849">
    <property type="entry name" value="OB_Dis3"/>
    <property type="match status" value="1"/>
</dbReference>
<dbReference type="InterPro" id="IPR050180">
    <property type="entry name" value="RNR_Ribonuclease"/>
</dbReference>
<feature type="region of interest" description="Disordered" evidence="11">
    <location>
        <begin position="1"/>
        <end position="51"/>
    </location>
</feature>
<evidence type="ECO:0000256" key="1">
    <source>
        <dbReference type="ARBA" id="ARBA00004496"/>
    </source>
</evidence>
<dbReference type="SMART" id="SM00955">
    <property type="entry name" value="RNB"/>
    <property type="match status" value="1"/>
</dbReference>
<name>A0A921YMZ9_MANSE</name>
<dbReference type="GO" id="GO:0010587">
    <property type="term" value="P:miRNA catabolic process"/>
    <property type="evidence" value="ECO:0007669"/>
    <property type="project" value="TreeGrafter"/>
</dbReference>
<evidence type="ECO:0000256" key="5">
    <source>
        <dbReference type="ARBA" id="ARBA00022723"/>
    </source>
</evidence>
<keyword evidence="7" id="KW-0269">Exonuclease</keyword>
<keyword evidence="8" id="KW-0460">Magnesium</keyword>
<dbReference type="GO" id="GO:0000175">
    <property type="term" value="F:3'-5'-RNA exonuclease activity"/>
    <property type="evidence" value="ECO:0007669"/>
    <property type="project" value="UniProtKB-ARBA"/>
</dbReference>
<feature type="region of interest" description="Disordered" evidence="11">
    <location>
        <begin position="255"/>
        <end position="280"/>
    </location>
</feature>
<dbReference type="AlphaFoldDB" id="A0A921YMZ9"/>
<evidence type="ECO:0000256" key="6">
    <source>
        <dbReference type="ARBA" id="ARBA00022801"/>
    </source>
</evidence>
<proteinExistence type="inferred from homology"/>
<evidence type="ECO:0000313" key="13">
    <source>
        <dbReference type="EMBL" id="KAG6442298.1"/>
    </source>
</evidence>
<keyword evidence="6" id="KW-0378">Hydrolase</keyword>
<reference evidence="13" key="2">
    <citation type="submission" date="2020-12" db="EMBL/GenBank/DDBJ databases">
        <authorList>
            <person name="Kanost M."/>
        </authorList>
    </citation>
    <scope>NUCLEOTIDE SEQUENCE</scope>
</reference>
<dbReference type="Proteomes" id="UP000791440">
    <property type="component" value="Unassembled WGS sequence"/>
</dbReference>
<keyword evidence="3" id="KW-0963">Cytoplasm</keyword>
<keyword evidence="14" id="KW-1185">Reference proteome</keyword>
<dbReference type="OrthoDB" id="372421at2759"/>
<keyword evidence="5" id="KW-0479">Metal-binding</keyword>
<dbReference type="InterPro" id="IPR022966">
    <property type="entry name" value="RNase_II/R_CS"/>
</dbReference>
<evidence type="ECO:0000256" key="7">
    <source>
        <dbReference type="ARBA" id="ARBA00022839"/>
    </source>
</evidence>
<dbReference type="GO" id="GO:0008266">
    <property type="term" value="F:poly(U) RNA binding"/>
    <property type="evidence" value="ECO:0007669"/>
    <property type="project" value="UniProtKB-ARBA"/>
</dbReference>
<dbReference type="GO" id="GO:0006402">
    <property type="term" value="P:mRNA catabolic process"/>
    <property type="evidence" value="ECO:0007669"/>
    <property type="project" value="TreeGrafter"/>
</dbReference>
<dbReference type="InterPro" id="IPR001900">
    <property type="entry name" value="RNase_II/R"/>
</dbReference>